<dbReference type="OrthoDB" id="9792152at2"/>
<feature type="chain" id="PRO_5011446711" evidence="1">
    <location>
        <begin position="23"/>
        <end position="420"/>
    </location>
</feature>
<evidence type="ECO:0000313" key="4">
    <source>
        <dbReference type="Proteomes" id="UP000199514"/>
    </source>
</evidence>
<evidence type="ECO:0000256" key="1">
    <source>
        <dbReference type="SAM" id="SignalP"/>
    </source>
</evidence>
<dbReference type="SUPFAM" id="SSF48726">
    <property type="entry name" value="Immunoglobulin"/>
    <property type="match status" value="1"/>
</dbReference>
<keyword evidence="1" id="KW-0732">Signal</keyword>
<gene>
    <name evidence="3" type="ORF">SAMN05421780_102317</name>
</gene>
<dbReference type="STRING" id="927664.SAMN05421780_102317"/>
<name>A0A1I1FUF0_9BACT</name>
<dbReference type="RefSeq" id="WP_091508808.1">
    <property type="nucleotide sequence ID" value="NZ_FOLE01000002.1"/>
</dbReference>
<reference evidence="3 4" key="1">
    <citation type="submission" date="2016-10" db="EMBL/GenBank/DDBJ databases">
        <authorList>
            <person name="de Groot N.N."/>
        </authorList>
    </citation>
    <scope>NUCLEOTIDE SEQUENCE [LARGE SCALE GENOMIC DNA]</scope>
    <source>
        <strain evidence="3 4">DSM 6793</strain>
    </source>
</reference>
<dbReference type="Pfam" id="PF18962">
    <property type="entry name" value="Por_Secre_tail"/>
    <property type="match status" value="1"/>
</dbReference>
<dbReference type="InterPro" id="IPR036179">
    <property type="entry name" value="Ig-like_dom_sf"/>
</dbReference>
<dbReference type="NCBIfam" id="TIGR04183">
    <property type="entry name" value="Por_Secre_tail"/>
    <property type="match status" value="1"/>
</dbReference>
<dbReference type="Gene3D" id="2.60.40.4070">
    <property type="match status" value="1"/>
</dbReference>
<dbReference type="AlphaFoldDB" id="A0A1I1FUF0"/>
<dbReference type="EMBL" id="FOLE01000002">
    <property type="protein sequence ID" value="SFC02672.1"/>
    <property type="molecule type" value="Genomic_DNA"/>
</dbReference>
<keyword evidence="4" id="KW-1185">Reference proteome</keyword>
<dbReference type="InterPro" id="IPR026444">
    <property type="entry name" value="Secre_tail"/>
</dbReference>
<sequence>MNFKKIFSACVLAASTSWVAQAQTAKTFKLEVEQSVQDTTLLLDFFVQKTTGADIPLGSSNFAVYVSYQNLDLSQMKKVDTANGVWDMSFDPASYREMGLGGTGTFVNLTVKKYTAGTGTGQPITETRSRVGRVAIPITNRCGTNSMQWIVAPVAITNFADQSIKAQADFIAPAANQLLCSTPAAPQLAADGATSLCEGQSVALNANVTGGVQWYRNGELIAGATSATYVANQTGQYTAQALNCACTNNSLNTISVEMNAKPAIPTLSAVADTLFAAAAANYQWYQDGQMIAGANTQYFVPTASGNYSVGVSNQCGVSMSETVLFAVTGVGNLASAVKLNAYPNPFAAQTQISYTLQRKGAVKIEVTNMLGQRLGTLVNEIQNAGEHKVIFKGSELSTGTYFLKVQAEGKTEILKLVQNK</sequence>
<dbReference type="Proteomes" id="UP000199514">
    <property type="component" value="Unassembled WGS sequence"/>
</dbReference>
<evidence type="ECO:0000259" key="2">
    <source>
        <dbReference type="Pfam" id="PF18962"/>
    </source>
</evidence>
<protein>
    <submittedName>
        <fullName evidence="3">Por secretion system C-terminal sorting domain-containing protein</fullName>
    </submittedName>
</protein>
<proteinExistence type="predicted"/>
<feature type="domain" description="Secretion system C-terminal sorting" evidence="2">
    <location>
        <begin position="342"/>
        <end position="416"/>
    </location>
</feature>
<accession>A0A1I1FUF0</accession>
<feature type="signal peptide" evidence="1">
    <location>
        <begin position="1"/>
        <end position="22"/>
    </location>
</feature>
<dbReference type="InterPro" id="IPR013783">
    <property type="entry name" value="Ig-like_fold"/>
</dbReference>
<evidence type="ECO:0000313" key="3">
    <source>
        <dbReference type="EMBL" id="SFC02672.1"/>
    </source>
</evidence>
<dbReference type="Gene3D" id="2.60.40.10">
    <property type="entry name" value="Immunoglobulins"/>
    <property type="match status" value="2"/>
</dbReference>
<organism evidence="3 4">
    <name type="scientific">Flexibacter flexilis DSM 6793</name>
    <dbReference type="NCBI Taxonomy" id="927664"/>
    <lineage>
        <taxon>Bacteria</taxon>
        <taxon>Pseudomonadati</taxon>
        <taxon>Bacteroidota</taxon>
        <taxon>Cytophagia</taxon>
        <taxon>Cytophagales</taxon>
        <taxon>Flexibacteraceae</taxon>
        <taxon>Flexibacter</taxon>
    </lineage>
</organism>